<dbReference type="GO" id="GO:0030677">
    <property type="term" value="C:ribonuclease P complex"/>
    <property type="evidence" value="ECO:0007669"/>
    <property type="project" value="InterPro"/>
</dbReference>
<dbReference type="GO" id="GO:0008270">
    <property type="term" value="F:zinc ion binding"/>
    <property type="evidence" value="ECO:0007669"/>
    <property type="project" value="UniProtKB-KW"/>
</dbReference>
<dbReference type="PANTHER" id="PTHR23323">
    <property type="entry name" value="VACUOLAR PROTEIN SORTING-ASSOCIATED PROTEIN"/>
    <property type="match status" value="1"/>
</dbReference>
<evidence type="ECO:0000313" key="12">
    <source>
        <dbReference type="EMBL" id="CAG8467025.1"/>
    </source>
</evidence>
<dbReference type="PROSITE" id="PS50236">
    <property type="entry name" value="CHCR"/>
    <property type="match status" value="1"/>
</dbReference>
<feature type="domain" description="Pep3/Vps18 beta-propeller" evidence="10">
    <location>
        <begin position="56"/>
        <end position="422"/>
    </location>
</feature>
<evidence type="ECO:0000256" key="4">
    <source>
        <dbReference type="ARBA" id="ARBA00022833"/>
    </source>
</evidence>
<keyword evidence="8" id="KW-0175">Coiled coil</keyword>
<evidence type="ECO:0000256" key="8">
    <source>
        <dbReference type="SAM" id="Coils"/>
    </source>
</evidence>
<dbReference type="Proteomes" id="UP000789831">
    <property type="component" value="Unassembled WGS sequence"/>
</dbReference>
<evidence type="ECO:0000256" key="5">
    <source>
        <dbReference type="ARBA" id="ARBA00023136"/>
    </source>
</evidence>
<dbReference type="GO" id="GO:0005768">
    <property type="term" value="C:endosome"/>
    <property type="evidence" value="ECO:0007669"/>
    <property type="project" value="TreeGrafter"/>
</dbReference>
<gene>
    <name evidence="12" type="ORF">AGERDE_LOCUS2545</name>
</gene>
<dbReference type="InterPro" id="IPR007810">
    <property type="entry name" value="Pep3/Vps18_beta-prop"/>
</dbReference>
<feature type="compositionally biased region" description="Basic and acidic residues" evidence="9">
    <location>
        <begin position="556"/>
        <end position="569"/>
    </location>
</feature>
<dbReference type="GO" id="GO:0006904">
    <property type="term" value="P:vesicle docking involved in exocytosis"/>
    <property type="evidence" value="ECO:0007669"/>
    <property type="project" value="TreeGrafter"/>
</dbReference>
<dbReference type="PANTHER" id="PTHR23323:SF26">
    <property type="entry name" value="VACUOLAR PROTEIN SORTING-ASSOCIATED PROTEIN 18 HOMOLOG"/>
    <property type="match status" value="1"/>
</dbReference>
<name>A0A9N8VWP4_9GLOM</name>
<reference evidence="12" key="1">
    <citation type="submission" date="2021-06" db="EMBL/GenBank/DDBJ databases">
        <authorList>
            <person name="Kallberg Y."/>
            <person name="Tangrot J."/>
            <person name="Rosling A."/>
        </authorList>
    </citation>
    <scope>NUCLEOTIDE SEQUENCE</scope>
    <source>
        <strain evidence="12">MT106</strain>
    </source>
</reference>
<evidence type="ECO:0000256" key="3">
    <source>
        <dbReference type="ARBA" id="ARBA00022771"/>
    </source>
</evidence>
<organism evidence="12 13">
    <name type="scientific">Ambispora gerdemannii</name>
    <dbReference type="NCBI Taxonomy" id="144530"/>
    <lineage>
        <taxon>Eukaryota</taxon>
        <taxon>Fungi</taxon>
        <taxon>Fungi incertae sedis</taxon>
        <taxon>Mucoromycota</taxon>
        <taxon>Glomeromycotina</taxon>
        <taxon>Glomeromycetes</taxon>
        <taxon>Archaeosporales</taxon>
        <taxon>Ambisporaceae</taxon>
        <taxon>Ambispora</taxon>
    </lineage>
</organism>
<evidence type="ECO:0000313" key="13">
    <source>
        <dbReference type="Proteomes" id="UP000789831"/>
    </source>
</evidence>
<keyword evidence="5" id="KW-0472">Membrane</keyword>
<comment type="similarity">
    <text evidence="1">Belongs to the VPS18 family.</text>
</comment>
<evidence type="ECO:0000256" key="9">
    <source>
        <dbReference type="SAM" id="MobiDB-lite"/>
    </source>
</evidence>
<dbReference type="GO" id="GO:0030674">
    <property type="term" value="F:protein-macromolecule adaptor activity"/>
    <property type="evidence" value="ECO:0007669"/>
    <property type="project" value="TreeGrafter"/>
</dbReference>
<keyword evidence="3" id="KW-0863">Zinc-finger</keyword>
<dbReference type="Pfam" id="PF26148">
    <property type="entry name" value="VPS18_RING_C"/>
    <property type="match status" value="1"/>
</dbReference>
<evidence type="ECO:0000256" key="6">
    <source>
        <dbReference type="ARBA" id="ARBA00029433"/>
    </source>
</evidence>
<protein>
    <submittedName>
        <fullName evidence="12">8972_t:CDS:1</fullName>
    </submittedName>
</protein>
<dbReference type="InterPro" id="IPR058919">
    <property type="entry name" value="Pep3/Vps18_RING_C"/>
</dbReference>
<evidence type="ECO:0000256" key="2">
    <source>
        <dbReference type="ARBA" id="ARBA00022723"/>
    </source>
</evidence>
<feature type="coiled-coil region" evidence="8">
    <location>
        <begin position="852"/>
        <end position="897"/>
    </location>
</feature>
<sequence>MSLIDEFNEQSNEAIPPSYGGAVNAFLLDTGFEPSDPVMLETGFVSTGLSEDDSRIFTLDRVQFQFPAALVAMTVSNEVLIMALETNHILRIDLQQAHDVEDIEIPKKPGEVKIYKIFLDPTGRHLLITTEQGENFYLFKKWKKAKPLSKLKGIIIESVAWNKFNGVASDISTKKILVGSRNGFIFEIEIEPTEEYFKKEEKFCKQVYSIHENMPITGLRFEQFQFPTNSRKYFIVATTPTRIYQFIGNANPNADFDGGSMFENLFSKYEVNPGFQELPGDLSYSELHFFTPFQDLQYQGSPKNFAWLTGPGIYHGSLVFGSQGVGDSVIDSAQLLPYPATPSEIDPSVLVSEIPLSITLTEFHFILLYKDRIRAICQLNDQIVYEDFIPLKANEEVRTMTVDTVKNTFWVYTDSSIFELIITKEDRDVWKLYLDKQMFDTALTYCKNNPAQRDKVLTTQADYYFSQGRFILSANYYAQSTVPFEEVALKFVERDERDALRDYLMNKLEKLRRIDLTQKTMIATWLVEIFLSKINLLEDIVASGTLSEDSDSELNSPHEQEKRLTEQNEKTEQQLLVDGFKTFLQTYKANLDKRTTYNLIASHGRTEELLYYATLIGDHEKVISHWIAEKDYKQALEVLSKQGSVDIFYKFAPVLMENAPYETVSVLMRQTELDPRHLMPALLKYDYSKSSENISTNQAIRYLQYVVQQTNNVDPAIHNFLLTLYATQHTTDESDLLKFLATEGREPHYNLDYALRLCTQNGRMQSCVHIYSNMGLYEEAVDLALKHGDLELARINADKPEDDEALRKKLWLKIARHVVEKEDIKTAMNYLQHCELLKIEDILPFFPDFVLIDEFKDEIIAALEEYNNHINNLKADMEEATKSAESIRLDIRELRCRFATVSTSEKCSLCDFPLLIRQFYVFPCQHAFHTDCLINRVTKYFNTRQLRRILDLQEQIARLIMPDNAATPGDDVVVIVPKVDQLKDELDDLVASECILCGDIMIKSIEQPFINDEESDLLASWTAKLFLTHSSFLTPNSRHEKFILDHPFNHQVELFLPGDISLQQAQFFSHKGFYYRAELPLTYFIDKSFVQEYIATGEVIALSLSEGIDIANVFALDGKGNLVLHLTKDTYEELGITGKPAKFGPKRQRYVVTIDVLADSMVPGKKGYERIKWCFEHTLSGSFPFLISYVNVADRKSREITFPGTIKTQKILLNESLSRLENILTPDLDSIKPTTHKETWTSDAIEIYDWIGMISINAQRIHEQDSVDPYISTYRPPEPYSSQNGIFVRWTGFVSAFVASKTRQSLGDPMNMGTL</sequence>
<feature type="domain" description="Pep3/Vps18 RING C-terminal" evidence="11">
    <location>
        <begin position="902"/>
        <end position="1003"/>
    </location>
</feature>
<dbReference type="GO" id="GO:0007032">
    <property type="term" value="P:endosome organization"/>
    <property type="evidence" value="ECO:0007669"/>
    <property type="project" value="TreeGrafter"/>
</dbReference>
<evidence type="ECO:0000256" key="7">
    <source>
        <dbReference type="PROSITE-ProRule" id="PRU01006"/>
    </source>
</evidence>
<comment type="subcellular location">
    <subcellularLocation>
        <location evidence="6">Endomembrane system</location>
        <topology evidence="6">Peripheral membrane protein</topology>
        <orientation evidence="6">Cytoplasmic side</orientation>
    </subcellularLocation>
</comment>
<dbReference type="EMBL" id="CAJVPL010000217">
    <property type="protein sequence ID" value="CAG8467025.1"/>
    <property type="molecule type" value="Genomic_DNA"/>
</dbReference>
<evidence type="ECO:0000259" key="10">
    <source>
        <dbReference type="Pfam" id="PF05131"/>
    </source>
</evidence>
<feature type="region of interest" description="Disordered" evidence="9">
    <location>
        <begin position="547"/>
        <end position="569"/>
    </location>
</feature>
<proteinExistence type="inferred from homology"/>
<dbReference type="Pfam" id="PF05131">
    <property type="entry name" value="Pep3_Vps18"/>
    <property type="match status" value="1"/>
</dbReference>
<comment type="caution">
    <text evidence="12">The sequence shown here is derived from an EMBL/GenBank/DDBJ whole genome shotgun (WGS) entry which is preliminary data.</text>
</comment>
<dbReference type="CDD" id="cd16462">
    <property type="entry name" value="RING-H2_Pep3p-like"/>
    <property type="match status" value="1"/>
</dbReference>
<keyword evidence="13" id="KW-1185">Reference proteome</keyword>
<dbReference type="GO" id="GO:0030897">
    <property type="term" value="C:HOPS complex"/>
    <property type="evidence" value="ECO:0007669"/>
    <property type="project" value="TreeGrafter"/>
</dbReference>
<evidence type="ECO:0000259" key="11">
    <source>
        <dbReference type="Pfam" id="PF26148"/>
    </source>
</evidence>
<feature type="repeat" description="CHCR" evidence="7">
    <location>
        <begin position="670"/>
        <end position="827"/>
    </location>
</feature>
<dbReference type="GO" id="GO:0001682">
    <property type="term" value="P:tRNA 5'-leader removal"/>
    <property type="evidence" value="ECO:0007669"/>
    <property type="project" value="InterPro"/>
</dbReference>
<dbReference type="OrthoDB" id="1845386at2759"/>
<dbReference type="GO" id="GO:0007033">
    <property type="term" value="P:vacuole organization"/>
    <property type="evidence" value="ECO:0007669"/>
    <property type="project" value="TreeGrafter"/>
</dbReference>
<accession>A0A9N8VWP4</accession>
<dbReference type="InterPro" id="IPR000547">
    <property type="entry name" value="Clathrin_H-chain/VPS_repeat"/>
</dbReference>
<dbReference type="Pfam" id="PF08584">
    <property type="entry name" value="Ribonuc_P_40"/>
    <property type="match status" value="1"/>
</dbReference>
<evidence type="ECO:0000256" key="1">
    <source>
        <dbReference type="ARBA" id="ARBA00010454"/>
    </source>
</evidence>
<keyword evidence="2" id="KW-0479">Metal-binding</keyword>
<keyword evidence="4" id="KW-0862">Zinc</keyword>
<dbReference type="InterPro" id="IPR013893">
    <property type="entry name" value="RNase_P_Rpp40"/>
</dbReference>
<dbReference type="GO" id="GO:0048284">
    <property type="term" value="P:organelle fusion"/>
    <property type="evidence" value="ECO:0007669"/>
    <property type="project" value="TreeGrafter"/>
</dbReference>
<dbReference type="GO" id="GO:0006886">
    <property type="term" value="P:intracellular protein transport"/>
    <property type="evidence" value="ECO:0007669"/>
    <property type="project" value="UniProtKB-UniRule"/>
</dbReference>